<dbReference type="Pfam" id="PF07690">
    <property type="entry name" value="MFS_1"/>
    <property type="match status" value="1"/>
</dbReference>
<dbReference type="InterPro" id="IPR036259">
    <property type="entry name" value="MFS_trans_sf"/>
</dbReference>
<proteinExistence type="predicted"/>
<dbReference type="Proteomes" id="UP000523955">
    <property type="component" value="Unassembled WGS sequence"/>
</dbReference>
<feature type="transmembrane region" description="Helical" evidence="6">
    <location>
        <begin position="205"/>
        <end position="226"/>
    </location>
</feature>
<gene>
    <name evidence="8" type="ORF">H5V45_07480</name>
</gene>
<keyword evidence="2" id="KW-0813">Transport</keyword>
<organism evidence="8 9">
    <name type="scientific">Nocardioides luti</name>
    <dbReference type="NCBI Taxonomy" id="2761101"/>
    <lineage>
        <taxon>Bacteria</taxon>
        <taxon>Bacillati</taxon>
        <taxon>Actinomycetota</taxon>
        <taxon>Actinomycetes</taxon>
        <taxon>Propionibacteriales</taxon>
        <taxon>Nocardioidaceae</taxon>
        <taxon>Nocardioides</taxon>
    </lineage>
</organism>
<dbReference type="RefSeq" id="WP_185252349.1">
    <property type="nucleotide sequence ID" value="NZ_JACKXE010000001.1"/>
</dbReference>
<protein>
    <submittedName>
        <fullName evidence="8">MFS transporter</fullName>
    </submittedName>
</protein>
<feature type="transmembrane region" description="Helical" evidence="6">
    <location>
        <begin position="335"/>
        <end position="355"/>
    </location>
</feature>
<comment type="caution">
    <text evidence="8">The sequence shown here is derived from an EMBL/GenBank/DDBJ whole genome shotgun (WGS) entry which is preliminary data.</text>
</comment>
<feature type="transmembrane region" description="Helical" evidence="6">
    <location>
        <begin position="232"/>
        <end position="251"/>
    </location>
</feature>
<dbReference type="GO" id="GO:0005886">
    <property type="term" value="C:plasma membrane"/>
    <property type="evidence" value="ECO:0007669"/>
    <property type="project" value="UniProtKB-SubCell"/>
</dbReference>
<evidence type="ECO:0000256" key="6">
    <source>
        <dbReference type="SAM" id="Phobius"/>
    </source>
</evidence>
<feature type="transmembrane region" description="Helical" evidence="6">
    <location>
        <begin position="12"/>
        <end position="37"/>
    </location>
</feature>
<comment type="subcellular location">
    <subcellularLocation>
        <location evidence="1">Cell membrane</location>
        <topology evidence="1">Multi-pass membrane protein</topology>
    </subcellularLocation>
</comment>
<feature type="transmembrane region" description="Helical" evidence="6">
    <location>
        <begin position="171"/>
        <end position="193"/>
    </location>
</feature>
<keyword evidence="9" id="KW-1185">Reference proteome</keyword>
<feature type="transmembrane region" description="Helical" evidence="6">
    <location>
        <begin position="397"/>
        <end position="420"/>
    </location>
</feature>
<dbReference type="SUPFAM" id="SSF103473">
    <property type="entry name" value="MFS general substrate transporter"/>
    <property type="match status" value="1"/>
</dbReference>
<dbReference type="PANTHER" id="PTHR42718">
    <property type="entry name" value="MAJOR FACILITATOR SUPERFAMILY MULTIDRUG TRANSPORTER MFSC"/>
    <property type="match status" value="1"/>
</dbReference>
<accession>A0A7X0RFD7</accession>
<feature type="transmembrane region" description="Helical" evidence="6">
    <location>
        <begin position="57"/>
        <end position="74"/>
    </location>
</feature>
<feature type="transmembrane region" description="Helical" evidence="6">
    <location>
        <begin position="432"/>
        <end position="454"/>
    </location>
</feature>
<feature type="transmembrane region" description="Helical" evidence="6">
    <location>
        <begin position="271"/>
        <end position="296"/>
    </location>
</feature>
<feature type="transmembrane region" description="Helical" evidence="6">
    <location>
        <begin position="140"/>
        <end position="159"/>
    </location>
</feature>
<evidence type="ECO:0000313" key="9">
    <source>
        <dbReference type="Proteomes" id="UP000523955"/>
    </source>
</evidence>
<name>A0A7X0RFD7_9ACTN</name>
<keyword evidence="3 6" id="KW-0812">Transmembrane</keyword>
<dbReference type="InterPro" id="IPR011701">
    <property type="entry name" value="MFS"/>
</dbReference>
<reference evidence="8 9" key="1">
    <citation type="submission" date="2020-08" db="EMBL/GenBank/DDBJ databases">
        <authorList>
            <person name="Seo M.-J."/>
        </authorList>
    </citation>
    <scope>NUCLEOTIDE SEQUENCE [LARGE SCALE GENOMIC DNA]</scope>
    <source>
        <strain evidence="8 9">KIGAM211</strain>
    </source>
</reference>
<dbReference type="InterPro" id="IPR020846">
    <property type="entry name" value="MFS_dom"/>
</dbReference>
<dbReference type="Gene3D" id="1.20.1720.10">
    <property type="entry name" value="Multidrug resistance protein D"/>
    <property type="match status" value="1"/>
</dbReference>
<evidence type="ECO:0000256" key="5">
    <source>
        <dbReference type="ARBA" id="ARBA00023136"/>
    </source>
</evidence>
<feature type="transmembrane region" description="Helical" evidence="6">
    <location>
        <begin position="308"/>
        <end position="328"/>
    </location>
</feature>
<keyword evidence="4 6" id="KW-1133">Transmembrane helix</keyword>
<dbReference type="AlphaFoldDB" id="A0A7X0RFD7"/>
<evidence type="ECO:0000259" key="7">
    <source>
        <dbReference type="PROSITE" id="PS50850"/>
    </source>
</evidence>
<keyword evidence="5 6" id="KW-0472">Membrane</keyword>
<feature type="transmembrane region" description="Helical" evidence="6">
    <location>
        <begin position="81"/>
        <end position="101"/>
    </location>
</feature>
<sequence>MTDGPGARLRGSYPLAVATVLLALTPSLVLSTALLPLTPQIVDDLGTSTTWLQVTNGLANAGLALGVVVASMLAQRFVQRPLFLGYAAAFLVGSVLVVLAPSLPLFLAGRVVQGGATGLMVISALPPLMTGFGAGPLPRTMGLASLGIFGGTTLGPLVGGYAADAAAWRTLMWVVVGAAVAGVVVAALGYPDLDPLDPDLPIDRSALALATTGVLLTYLATSLVATVTLASYVFWVLFVAGTAAVVVLVLVERGKDTSLMPVRELSTQLPVTGTLVAMIAGAATVTVVELVQLHLAGVAKESPAAAGLLFWPMPLGLAVASVAITATFRTRYLPVLVNIGLGALAVATAALLLLSASNVDWLAPAATAVLGFGAGATIAPGLFLAGLGVRADLLGRAFALVQLLRLTASFAVGPVVVHLAQTRSSLASGIDVGLWISLGLVLAGLVVSLVVPALSGAELHEPDLEAWLDGERGMWSPATGAEVRDDVPDAG</sequence>
<feature type="transmembrane region" description="Helical" evidence="6">
    <location>
        <begin position="361"/>
        <end position="385"/>
    </location>
</feature>
<evidence type="ECO:0000256" key="1">
    <source>
        <dbReference type="ARBA" id="ARBA00004651"/>
    </source>
</evidence>
<evidence type="ECO:0000256" key="4">
    <source>
        <dbReference type="ARBA" id="ARBA00022989"/>
    </source>
</evidence>
<evidence type="ECO:0000256" key="3">
    <source>
        <dbReference type="ARBA" id="ARBA00022692"/>
    </source>
</evidence>
<evidence type="ECO:0000313" key="8">
    <source>
        <dbReference type="EMBL" id="MBB6627160.1"/>
    </source>
</evidence>
<dbReference type="PROSITE" id="PS50850">
    <property type="entry name" value="MFS"/>
    <property type="match status" value="1"/>
</dbReference>
<feature type="domain" description="Major facilitator superfamily (MFS) profile" evidence="7">
    <location>
        <begin position="11"/>
        <end position="455"/>
    </location>
</feature>
<dbReference type="GO" id="GO:0022857">
    <property type="term" value="F:transmembrane transporter activity"/>
    <property type="evidence" value="ECO:0007669"/>
    <property type="project" value="InterPro"/>
</dbReference>
<dbReference type="PANTHER" id="PTHR42718:SF9">
    <property type="entry name" value="MAJOR FACILITATOR SUPERFAMILY MULTIDRUG TRANSPORTER MFSC"/>
    <property type="match status" value="1"/>
</dbReference>
<dbReference type="EMBL" id="JACKXE010000001">
    <property type="protein sequence ID" value="MBB6627160.1"/>
    <property type="molecule type" value="Genomic_DNA"/>
</dbReference>
<evidence type="ECO:0000256" key="2">
    <source>
        <dbReference type="ARBA" id="ARBA00022448"/>
    </source>
</evidence>